<name>A0A1I4TDS7_9GAMM</name>
<reference evidence="2" key="1">
    <citation type="submission" date="2016-10" db="EMBL/GenBank/DDBJ databases">
        <authorList>
            <person name="Varghese N."/>
            <person name="Submissions S."/>
        </authorList>
    </citation>
    <scope>NUCLEOTIDE SEQUENCE [LARGE SCALE GENOMIC DNA]</scope>
    <source>
        <strain evidence="2">DSM 24213</strain>
    </source>
</reference>
<protein>
    <submittedName>
        <fullName evidence="1">Uncharacterized protein</fullName>
    </submittedName>
</protein>
<organism evidence="1 2">
    <name type="scientific">Halopseudomonas yangmingensis</name>
    <dbReference type="NCBI Taxonomy" id="1720063"/>
    <lineage>
        <taxon>Bacteria</taxon>
        <taxon>Pseudomonadati</taxon>
        <taxon>Pseudomonadota</taxon>
        <taxon>Gammaproteobacteria</taxon>
        <taxon>Pseudomonadales</taxon>
        <taxon>Pseudomonadaceae</taxon>
        <taxon>Halopseudomonas</taxon>
    </lineage>
</organism>
<evidence type="ECO:0000313" key="1">
    <source>
        <dbReference type="EMBL" id="SFM74879.1"/>
    </source>
</evidence>
<accession>A0A1I4TDS7</accession>
<dbReference type="Proteomes" id="UP000243629">
    <property type="component" value="Unassembled WGS sequence"/>
</dbReference>
<gene>
    <name evidence="1" type="ORF">SAMN05216217_1142</name>
</gene>
<dbReference type="AlphaFoldDB" id="A0A1I4TDS7"/>
<dbReference type="OrthoDB" id="7064570at2"/>
<evidence type="ECO:0000313" key="2">
    <source>
        <dbReference type="Proteomes" id="UP000243629"/>
    </source>
</evidence>
<sequence>MKKFESLEDIAHALGDGGPFNPDIEYETVEDLVDALVDLGNTDKVFALHDDHLGLKGDLPADFLNTPLSEADKPKFESAIEAVIEQADIIIPLSERQLSEDDLEEIREDKLYRGEDVDD</sequence>
<proteinExistence type="predicted"/>
<keyword evidence="2" id="KW-1185">Reference proteome</keyword>
<dbReference type="RefSeq" id="WP_093477553.1">
    <property type="nucleotide sequence ID" value="NZ_FOUI01000014.1"/>
</dbReference>
<dbReference type="EMBL" id="FOUI01000014">
    <property type="protein sequence ID" value="SFM74879.1"/>
    <property type="molecule type" value="Genomic_DNA"/>
</dbReference>